<gene>
    <name evidence="7" type="ORF">ACFQGL_26745</name>
</gene>
<feature type="transmembrane region" description="Helical" evidence="6">
    <location>
        <begin position="175"/>
        <end position="194"/>
    </location>
</feature>
<evidence type="ECO:0000256" key="2">
    <source>
        <dbReference type="ARBA" id="ARBA00022692"/>
    </source>
</evidence>
<feature type="compositionally biased region" description="Pro residues" evidence="5">
    <location>
        <begin position="47"/>
        <end position="74"/>
    </location>
</feature>
<comment type="caution">
    <text evidence="7">The sequence shown here is derived from an EMBL/GenBank/DDBJ whole genome shotgun (WGS) entry which is preliminary data.</text>
</comment>
<feature type="compositionally biased region" description="Pro residues" evidence="5">
    <location>
        <begin position="1"/>
        <end position="38"/>
    </location>
</feature>
<organism evidence="7 8">
    <name type="scientific">Micromonospora vulcania</name>
    <dbReference type="NCBI Taxonomy" id="1441873"/>
    <lineage>
        <taxon>Bacteria</taxon>
        <taxon>Bacillati</taxon>
        <taxon>Actinomycetota</taxon>
        <taxon>Actinomycetes</taxon>
        <taxon>Micromonosporales</taxon>
        <taxon>Micromonosporaceae</taxon>
        <taxon>Micromonospora</taxon>
    </lineage>
</organism>
<proteinExistence type="predicted"/>
<dbReference type="EMBL" id="JBHSQS010000023">
    <property type="protein sequence ID" value="MFC5926940.1"/>
    <property type="molecule type" value="Genomic_DNA"/>
</dbReference>
<evidence type="ECO:0000313" key="8">
    <source>
        <dbReference type="Proteomes" id="UP001596226"/>
    </source>
</evidence>
<protein>
    <submittedName>
        <fullName evidence="7">DUF4870 domain-containing protein</fullName>
    </submittedName>
</protein>
<feature type="region of interest" description="Disordered" evidence="5">
    <location>
        <begin position="1"/>
        <end position="81"/>
    </location>
</feature>
<evidence type="ECO:0000256" key="3">
    <source>
        <dbReference type="ARBA" id="ARBA00022989"/>
    </source>
</evidence>
<keyword evidence="8" id="KW-1185">Reference proteome</keyword>
<name>A0ABW1HF57_9ACTN</name>
<sequence>MTEPPRPPGAGDPGSYPPEPTSPPAPPSSSPSAEPPTAPLSGAPGPGGYPPAGGYPPPTGDLPPSGGYPPPGGAPPSGGYPTGGYPTGGAYGGPGGGYANNEDKTWALVAHFGGAAGMIISAGVLGWIAPLVALLARGNQSPTVRAHAVAALNFQLIWSVVGLVGWVLACIVIGFIPVAAAIILGAVFGILAGIKANEGQLYRYPLSASFIK</sequence>
<accession>A0ABW1HF57</accession>
<feature type="transmembrane region" description="Helical" evidence="6">
    <location>
        <begin position="148"/>
        <end position="169"/>
    </location>
</feature>
<dbReference type="InterPro" id="IPR019109">
    <property type="entry name" value="MamF_MmsF"/>
</dbReference>
<keyword evidence="2 6" id="KW-0812">Transmembrane</keyword>
<keyword evidence="3 6" id="KW-1133">Transmembrane helix</keyword>
<evidence type="ECO:0000256" key="6">
    <source>
        <dbReference type="SAM" id="Phobius"/>
    </source>
</evidence>
<feature type="transmembrane region" description="Helical" evidence="6">
    <location>
        <begin position="108"/>
        <end position="136"/>
    </location>
</feature>
<evidence type="ECO:0000313" key="7">
    <source>
        <dbReference type="EMBL" id="MFC5926940.1"/>
    </source>
</evidence>
<dbReference type="RefSeq" id="WP_377515242.1">
    <property type="nucleotide sequence ID" value="NZ_JBHSQS010000023.1"/>
</dbReference>
<dbReference type="Pfam" id="PF09685">
    <property type="entry name" value="MamF_MmsF"/>
    <property type="match status" value="1"/>
</dbReference>
<keyword evidence="4 6" id="KW-0472">Membrane</keyword>
<evidence type="ECO:0000256" key="5">
    <source>
        <dbReference type="SAM" id="MobiDB-lite"/>
    </source>
</evidence>
<dbReference type="Proteomes" id="UP001596226">
    <property type="component" value="Unassembled WGS sequence"/>
</dbReference>
<reference evidence="8" key="1">
    <citation type="journal article" date="2019" name="Int. J. Syst. Evol. Microbiol.">
        <title>The Global Catalogue of Microorganisms (GCM) 10K type strain sequencing project: providing services to taxonomists for standard genome sequencing and annotation.</title>
        <authorList>
            <consortium name="The Broad Institute Genomics Platform"/>
            <consortium name="The Broad Institute Genome Sequencing Center for Infectious Disease"/>
            <person name="Wu L."/>
            <person name="Ma J."/>
        </authorList>
    </citation>
    <scope>NUCLEOTIDE SEQUENCE [LARGE SCALE GENOMIC DNA]</scope>
    <source>
        <strain evidence="8">CGMCC 4.7144</strain>
    </source>
</reference>
<evidence type="ECO:0000256" key="4">
    <source>
        <dbReference type="ARBA" id="ARBA00023136"/>
    </source>
</evidence>
<comment type="subcellular location">
    <subcellularLocation>
        <location evidence="1">Membrane</location>
        <topology evidence="1">Multi-pass membrane protein</topology>
    </subcellularLocation>
</comment>
<evidence type="ECO:0000256" key="1">
    <source>
        <dbReference type="ARBA" id="ARBA00004141"/>
    </source>
</evidence>